<comment type="subunit">
    <text evidence="14">Homodimer. Heterotetramer; 2 iHog chains bind 2 hh chains when facilitated by heparin, heparin is required to promote high-affinity interactions between hh and iHog.</text>
</comment>
<dbReference type="InterPro" id="IPR007110">
    <property type="entry name" value="Ig-like_dom"/>
</dbReference>
<feature type="domain" description="Ig-like" evidence="18">
    <location>
        <begin position="312"/>
        <end position="403"/>
    </location>
</feature>
<dbReference type="PROSITE" id="PS50853">
    <property type="entry name" value="FN3"/>
    <property type="match status" value="2"/>
</dbReference>
<dbReference type="CDD" id="cd00063">
    <property type="entry name" value="FN3"/>
    <property type="match status" value="2"/>
</dbReference>
<evidence type="ECO:0000259" key="19">
    <source>
        <dbReference type="PROSITE" id="PS50853"/>
    </source>
</evidence>
<comment type="similarity">
    <text evidence="13">Belongs to the immunoglobulin superfamily. IHOG family.</text>
</comment>
<gene>
    <name evidence="21" type="ORF">g.23435</name>
    <name evidence="20" type="ORF">g.23436</name>
</gene>
<dbReference type="CDD" id="cd00096">
    <property type="entry name" value="Ig"/>
    <property type="match status" value="1"/>
</dbReference>
<evidence type="ECO:0000256" key="17">
    <source>
        <dbReference type="SAM" id="Phobius"/>
    </source>
</evidence>
<feature type="domain" description="Fibronectin type-III" evidence="19">
    <location>
        <begin position="577"/>
        <end position="674"/>
    </location>
</feature>
<organism evidence="20">
    <name type="scientific">Clastoptera arizonana</name>
    <name type="common">Arizona spittle bug</name>
    <dbReference type="NCBI Taxonomy" id="38151"/>
    <lineage>
        <taxon>Eukaryota</taxon>
        <taxon>Metazoa</taxon>
        <taxon>Ecdysozoa</taxon>
        <taxon>Arthropoda</taxon>
        <taxon>Hexapoda</taxon>
        <taxon>Insecta</taxon>
        <taxon>Pterygota</taxon>
        <taxon>Neoptera</taxon>
        <taxon>Paraneoptera</taxon>
        <taxon>Hemiptera</taxon>
        <taxon>Auchenorrhyncha</taxon>
        <taxon>Cercopoidea</taxon>
        <taxon>Clastopteridae</taxon>
        <taxon>Clastoptera</taxon>
    </lineage>
</organism>
<evidence type="ECO:0000256" key="3">
    <source>
        <dbReference type="ARBA" id="ARBA00022692"/>
    </source>
</evidence>
<dbReference type="Gene3D" id="2.60.40.10">
    <property type="entry name" value="Immunoglobulins"/>
    <property type="match status" value="6"/>
</dbReference>
<feature type="domain" description="Ig-like" evidence="18">
    <location>
        <begin position="21"/>
        <end position="115"/>
    </location>
</feature>
<dbReference type="InterPro" id="IPR003598">
    <property type="entry name" value="Ig_sub2"/>
</dbReference>
<evidence type="ECO:0000256" key="1">
    <source>
        <dbReference type="ARBA" id="ARBA00004479"/>
    </source>
</evidence>
<keyword evidence="8 17" id="KW-0472">Membrane</keyword>
<keyword evidence="3 17" id="KW-0812">Transmembrane</keyword>
<dbReference type="SMART" id="SM00409">
    <property type="entry name" value="IG"/>
    <property type="match status" value="4"/>
</dbReference>
<dbReference type="Pfam" id="PF07679">
    <property type="entry name" value="I-set"/>
    <property type="match status" value="1"/>
</dbReference>
<evidence type="ECO:0000256" key="5">
    <source>
        <dbReference type="ARBA" id="ARBA00022737"/>
    </source>
</evidence>
<dbReference type="SUPFAM" id="SSF48726">
    <property type="entry name" value="Immunoglobulin"/>
    <property type="match status" value="4"/>
</dbReference>
<feature type="transmembrane region" description="Helical" evidence="17">
    <location>
        <begin position="698"/>
        <end position="722"/>
    </location>
</feature>
<comment type="function">
    <text evidence="12">Mediates response to the active Hedgehog (Hh) protein signal in embryos, functioning upstream or at the level of patched (ptc).</text>
</comment>
<dbReference type="GO" id="GO:0030424">
    <property type="term" value="C:axon"/>
    <property type="evidence" value="ECO:0007669"/>
    <property type="project" value="TreeGrafter"/>
</dbReference>
<dbReference type="AlphaFoldDB" id="A0A1B6CKP4"/>
<dbReference type="PANTHER" id="PTHR44170">
    <property type="entry name" value="PROTEIN SIDEKICK"/>
    <property type="match status" value="1"/>
</dbReference>
<feature type="compositionally biased region" description="Low complexity" evidence="16">
    <location>
        <begin position="807"/>
        <end position="819"/>
    </location>
</feature>
<evidence type="ECO:0000256" key="11">
    <source>
        <dbReference type="ARBA" id="ARBA00023319"/>
    </source>
</evidence>
<dbReference type="GO" id="GO:0005886">
    <property type="term" value="C:plasma membrane"/>
    <property type="evidence" value="ECO:0007669"/>
    <property type="project" value="TreeGrafter"/>
</dbReference>
<feature type="domain" description="Fibronectin type-III" evidence="19">
    <location>
        <begin position="468"/>
        <end position="571"/>
    </location>
</feature>
<dbReference type="InterPro" id="IPR013783">
    <property type="entry name" value="Ig-like_fold"/>
</dbReference>
<dbReference type="PANTHER" id="PTHR44170:SF33">
    <property type="entry name" value="BROTHER OF IHOG, ISOFORM G-RELATED"/>
    <property type="match status" value="1"/>
</dbReference>
<sequence length="829" mass="90680">MSNRDYYNVLVPALCLFFVLPTNSADIGLYFVRSPEPIVAPPGDEVIFECSLNVASESVKWKHGTHYLPREHQSIVSSSNVDLKLKVIDDEQAGDYQCIALLGGSALASVPAKLTLAELKPFPPAPPQHYTVTPGNTVAIECPAPVSFPPAVIQYFKNEVMLPASVYTLVTTGTLILSNVTSKDNGVYSCSASNDITLQTVFSNLKTTLNVAPSSEKYSPRFLSPPQSVYVAQKGTNVSMECSGVGNPPPQVIWRRGPVMGALPKDRVDLIPGALKLISVRASDYGEYICELNNGITPPAIHKVILQVQEQPEIRRGPANSQVNEGEDAEFECDVDGSPYPTVSWLLNGEPLDNGSHTHIIGNKLVITQVEKRHAGMLQCLATNPVGAVFGAATLLVLPKQITAQFSNGESHLEQIDPDFEESSEGGGSYIPSLPIPGRVHPKKEHKRKGKGGRQKDKKHRGSAVMIPPTRPNITRLTDTSVMVRWNVPDNDGLSIQFFKVQFKDLSGPGRNRESSSRWQTCSKDIEPFVRSYEVDQLETDHIYRFRIAAVYSNEDNKLGQNSARFHLLRGPQNRSPVYTPSLTLARGISPSAIEIQWEYLNSVLVPVDGFYVYYRATSSAGEYVKATVEGEKKRIFKIAHLLPDTAYDIKLQAFTVKAASDFSTILTAKTLKEINVTTVAPSVTNKYDKEPPDNRELYLIAGAVAGGVALTILLLTALCVCRHRSSEETDSDENRECDKVVGRGEPCLTVQQLDPVTGNGYVVHNGKVNGFIPRAINITNNPLAESQQDKNVMEMSYMSSQNNNCSAEGSSAGEEGASWRGRAGENYV</sequence>
<evidence type="ECO:0000256" key="6">
    <source>
        <dbReference type="ARBA" id="ARBA00022974"/>
    </source>
</evidence>
<evidence type="ECO:0000256" key="8">
    <source>
        <dbReference type="ARBA" id="ARBA00023136"/>
    </source>
</evidence>
<evidence type="ECO:0000256" key="10">
    <source>
        <dbReference type="ARBA" id="ARBA00023180"/>
    </source>
</evidence>
<dbReference type="PROSITE" id="PS50835">
    <property type="entry name" value="IG_LIKE"/>
    <property type="match status" value="4"/>
</dbReference>
<feature type="domain" description="Ig-like" evidence="18">
    <location>
        <begin position="121"/>
        <end position="203"/>
    </location>
</feature>
<evidence type="ECO:0000256" key="7">
    <source>
        <dbReference type="ARBA" id="ARBA00022989"/>
    </source>
</evidence>
<evidence type="ECO:0000256" key="4">
    <source>
        <dbReference type="ARBA" id="ARBA00022729"/>
    </source>
</evidence>
<keyword evidence="11" id="KW-0393">Immunoglobulin domain</keyword>
<keyword evidence="4" id="KW-0732">Signal</keyword>
<proteinExistence type="inferred from homology"/>
<dbReference type="SUPFAM" id="SSF49265">
    <property type="entry name" value="Fibronectin type III"/>
    <property type="match status" value="1"/>
</dbReference>
<dbReference type="GO" id="GO:0008201">
    <property type="term" value="F:heparin binding"/>
    <property type="evidence" value="ECO:0007669"/>
    <property type="project" value="UniProtKB-KW"/>
</dbReference>
<evidence type="ECO:0000313" key="20">
    <source>
        <dbReference type="EMBL" id="JAS13982.1"/>
    </source>
</evidence>
<evidence type="ECO:0000256" key="2">
    <source>
        <dbReference type="ARBA" id="ARBA00022674"/>
    </source>
</evidence>
<dbReference type="SMART" id="SM00060">
    <property type="entry name" value="FN3"/>
    <property type="match status" value="2"/>
</dbReference>
<dbReference type="SMART" id="SM00408">
    <property type="entry name" value="IGc2"/>
    <property type="match status" value="4"/>
</dbReference>
<evidence type="ECO:0000259" key="18">
    <source>
        <dbReference type="PROSITE" id="PS50835"/>
    </source>
</evidence>
<dbReference type="Pfam" id="PF00041">
    <property type="entry name" value="fn3"/>
    <property type="match status" value="2"/>
</dbReference>
<feature type="compositionally biased region" description="Basic residues" evidence="16">
    <location>
        <begin position="440"/>
        <end position="462"/>
    </location>
</feature>
<evidence type="ECO:0000313" key="21">
    <source>
        <dbReference type="EMBL" id="JAS31981.1"/>
    </source>
</evidence>
<keyword evidence="10" id="KW-0325">Glycoprotein</keyword>
<dbReference type="GO" id="GO:0007411">
    <property type="term" value="P:axon guidance"/>
    <property type="evidence" value="ECO:0007669"/>
    <property type="project" value="TreeGrafter"/>
</dbReference>
<dbReference type="InterPro" id="IPR003961">
    <property type="entry name" value="FN3_dom"/>
</dbReference>
<dbReference type="InterPro" id="IPR036116">
    <property type="entry name" value="FN3_sf"/>
</dbReference>
<dbReference type="GO" id="GO:0098609">
    <property type="term" value="P:cell-cell adhesion"/>
    <property type="evidence" value="ECO:0007669"/>
    <property type="project" value="TreeGrafter"/>
</dbReference>
<feature type="domain" description="Ig-like" evidence="18">
    <location>
        <begin position="220"/>
        <end position="306"/>
    </location>
</feature>
<evidence type="ECO:0000256" key="12">
    <source>
        <dbReference type="ARBA" id="ARBA00037573"/>
    </source>
</evidence>
<dbReference type="EMBL" id="GEDC01023316">
    <property type="protein sequence ID" value="JAS13982.1"/>
    <property type="molecule type" value="Transcribed_RNA"/>
</dbReference>
<keyword evidence="9" id="KW-1015">Disulfide bond</keyword>
<evidence type="ECO:0000256" key="16">
    <source>
        <dbReference type="SAM" id="MobiDB-lite"/>
    </source>
</evidence>
<evidence type="ECO:0000256" key="15">
    <source>
        <dbReference type="ARBA" id="ARBA00041099"/>
    </source>
</evidence>
<reference evidence="20" key="1">
    <citation type="submission" date="2015-12" db="EMBL/GenBank/DDBJ databases">
        <title>De novo transcriptome assembly of four potential Pierce s Disease insect vectors from Arizona vineyards.</title>
        <authorList>
            <person name="Tassone E.E."/>
        </authorList>
    </citation>
    <scope>NUCLEOTIDE SEQUENCE</scope>
</reference>
<feature type="region of interest" description="Disordered" evidence="16">
    <location>
        <begin position="803"/>
        <end position="829"/>
    </location>
</feature>
<feature type="region of interest" description="Disordered" evidence="16">
    <location>
        <begin position="418"/>
        <end position="474"/>
    </location>
</feature>
<accession>A0A1B6CKP4</accession>
<dbReference type="InterPro" id="IPR003599">
    <property type="entry name" value="Ig_sub"/>
</dbReference>
<name>A0A1B6CKP4_9HEMI</name>
<keyword evidence="5" id="KW-0677">Repeat</keyword>
<keyword evidence="2" id="KW-0358">Heparin-binding</keyword>
<protein>
    <recommendedName>
        <fullName evidence="15">Interference hedgehog</fullName>
    </recommendedName>
</protein>
<evidence type="ECO:0000256" key="9">
    <source>
        <dbReference type="ARBA" id="ARBA00023157"/>
    </source>
</evidence>
<keyword evidence="7 17" id="KW-1133">Transmembrane helix</keyword>
<keyword evidence="6" id="KW-0654">Proteoglycan</keyword>
<comment type="subcellular location">
    <subcellularLocation>
        <location evidence="1">Membrane</location>
        <topology evidence="1">Single-pass type I membrane protein</topology>
    </subcellularLocation>
</comment>
<dbReference type="InterPro" id="IPR013098">
    <property type="entry name" value="Ig_I-set"/>
</dbReference>
<evidence type="ECO:0000256" key="13">
    <source>
        <dbReference type="ARBA" id="ARBA00038144"/>
    </source>
</evidence>
<evidence type="ECO:0000256" key="14">
    <source>
        <dbReference type="ARBA" id="ARBA00038530"/>
    </source>
</evidence>
<dbReference type="Pfam" id="PF13927">
    <property type="entry name" value="Ig_3"/>
    <property type="match status" value="2"/>
</dbReference>
<dbReference type="InterPro" id="IPR036179">
    <property type="entry name" value="Ig-like_dom_sf"/>
</dbReference>
<dbReference type="FunFam" id="2.60.40.10:FF:000032">
    <property type="entry name" value="palladin isoform X1"/>
    <property type="match status" value="1"/>
</dbReference>
<dbReference type="EMBL" id="GEDC01005317">
    <property type="protein sequence ID" value="JAS31981.1"/>
    <property type="molecule type" value="Transcribed_RNA"/>
</dbReference>